<name>A0ABP0GT21_CLALP</name>
<evidence type="ECO:0000256" key="1">
    <source>
        <dbReference type="SAM" id="Phobius"/>
    </source>
</evidence>
<gene>
    <name evidence="2" type="ORF">CVLEPA_LOCUS27837</name>
</gene>
<evidence type="ECO:0008006" key="4">
    <source>
        <dbReference type="Google" id="ProtNLM"/>
    </source>
</evidence>
<dbReference type="EMBL" id="CAWYQH010000141">
    <property type="protein sequence ID" value="CAK8694468.1"/>
    <property type="molecule type" value="Genomic_DNA"/>
</dbReference>
<keyword evidence="3" id="KW-1185">Reference proteome</keyword>
<proteinExistence type="predicted"/>
<dbReference type="Proteomes" id="UP001642483">
    <property type="component" value="Unassembled WGS sequence"/>
</dbReference>
<reference evidence="2 3" key="1">
    <citation type="submission" date="2024-02" db="EMBL/GenBank/DDBJ databases">
        <authorList>
            <person name="Daric V."/>
            <person name="Darras S."/>
        </authorList>
    </citation>
    <scope>NUCLEOTIDE SEQUENCE [LARGE SCALE GENOMIC DNA]</scope>
</reference>
<feature type="transmembrane region" description="Helical" evidence="1">
    <location>
        <begin position="71"/>
        <end position="91"/>
    </location>
</feature>
<comment type="caution">
    <text evidence="2">The sequence shown here is derived from an EMBL/GenBank/DDBJ whole genome shotgun (WGS) entry which is preliminary data.</text>
</comment>
<evidence type="ECO:0000313" key="2">
    <source>
        <dbReference type="EMBL" id="CAK8694468.1"/>
    </source>
</evidence>
<organism evidence="2 3">
    <name type="scientific">Clavelina lepadiformis</name>
    <name type="common">Light-bulb sea squirt</name>
    <name type="synonym">Ascidia lepadiformis</name>
    <dbReference type="NCBI Taxonomy" id="159417"/>
    <lineage>
        <taxon>Eukaryota</taxon>
        <taxon>Metazoa</taxon>
        <taxon>Chordata</taxon>
        <taxon>Tunicata</taxon>
        <taxon>Ascidiacea</taxon>
        <taxon>Aplousobranchia</taxon>
        <taxon>Clavelinidae</taxon>
        <taxon>Clavelina</taxon>
    </lineage>
</organism>
<keyword evidence="1" id="KW-1133">Transmembrane helix</keyword>
<evidence type="ECO:0000313" key="3">
    <source>
        <dbReference type="Proteomes" id="UP001642483"/>
    </source>
</evidence>
<accession>A0ABP0GT21</accession>
<protein>
    <recommendedName>
        <fullName evidence="4">Transmembrane protein</fullName>
    </recommendedName>
</protein>
<keyword evidence="1" id="KW-0812">Transmembrane</keyword>
<sequence length="148" mass="17029">MNIGLALGLIKCVNRFQNHHLLLHTSVRNFSSLQSSFSYRHTLYFLNSGCTTYNSIKCLSQETPRLKRGKAGSLAVVIVPLTALIFVLWAFPYGGINLRRKTLPQQELPTPESTERLYESKVEKLRNERRLRQVLALEEERKNPEESL</sequence>
<keyword evidence="1" id="KW-0472">Membrane</keyword>